<dbReference type="PROSITE" id="PS50878">
    <property type="entry name" value="RT_POL"/>
    <property type="match status" value="1"/>
</dbReference>
<gene>
    <name evidence="2" type="ORF">H3Z74_18015</name>
</gene>
<dbReference type="CDD" id="cd01646">
    <property type="entry name" value="RT_Bac_retron_I"/>
    <property type="match status" value="1"/>
</dbReference>
<dbReference type="GO" id="GO:0003964">
    <property type="term" value="F:RNA-directed DNA polymerase activity"/>
    <property type="evidence" value="ECO:0007669"/>
    <property type="project" value="UniProtKB-KW"/>
</dbReference>
<dbReference type="RefSeq" id="WP_187760952.1">
    <property type="nucleotide sequence ID" value="NZ_CP061038.1"/>
</dbReference>
<dbReference type="AlphaFoldDB" id="A0A7H0LG21"/>
<dbReference type="Pfam" id="PF00078">
    <property type="entry name" value="RVT_1"/>
    <property type="match status" value="1"/>
</dbReference>
<proteinExistence type="predicted"/>
<dbReference type="Gene3D" id="3.30.70.270">
    <property type="match status" value="1"/>
</dbReference>
<keyword evidence="2" id="KW-0548">Nucleotidyltransferase</keyword>
<dbReference type="NCBIfam" id="NF041748">
    <property type="entry name" value="Drt3b"/>
    <property type="match status" value="1"/>
</dbReference>
<protein>
    <submittedName>
        <fullName evidence="2">RNA-directed DNA polymerase</fullName>
    </submittedName>
</protein>
<keyword evidence="2" id="KW-0808">Transferase</keyword>
<evidence type="ECO:0000259" key="1">
    <source>
        <dbReference type="PROSITE" id="PS50878"/>
    </source>
</evidence>
<dbReference type="Proteomes" id="UP000516148">
    <property type="component" value="Chromosome"/>
</dbReference>
<feature type="domain" description="Reverse transcriptase" evidence="1">
    <location>
        <begin position="1"/>
        <end position="324"/>
    </location>
</feature>
<accession>A0A7H0LG21</accession>
<dbReference type="InterPro" id="IPR043128">
    <property type="entry name" value="Rev_trsase/Diguanyl_cyclase"/>
</dbReference>
<evidence type="ECO:0000313" key="3">
    <source>
        <dbReference type="Proteomes" id="UP000516148"/>
    </source>
</evidence>
<name>A0A7H0LG21_9SPHN</name>
<sequence length="632" mass="72885">MLTDTLPYEVPVIFSNDKLHAALSATMPPQIERLWKKMREGKKAYTIPYNYEIAKDDNRTTVLSVIHPRIQEEMAEFYEAHNSSLLSHCSNGHISLRRPVSLASPYISSETVDEEGKLRLGVAQLLVNEKQPDVSHIPSYFAYGRYNLLGKFIGSREFIRLEGRYLRYRTLDVSKCFYNIYSHTINWAVKEKIVAKEFKSAYTFEAQFDKLMQLSNYNETNGIVVGPEFSRIFAEIILQRIDNNIVEDLKTEGLRLNVDYNVHRYVDDYFVFSNTTDTLDIVENEIRKQLEFYKLYVNDKKVDTFVRPFVSKLSLARQEVGSLLRNIRTTLHDLRKAEEPAEARRHHRHLKALMAEIRLVVSKYEIAFANISGWVMSRLKRLSRVAMHSMKGELPDGMHPLIGDVVVTILEQAFYVCAIDVRVRSTYSIAQFCLSLREGAQLFSEEQQDLISHIIMDQCLAILRSFQAREGEKFGYKDSVEVFNLLIVGSLFVGAEFLRSSDIQDILKAFYQNGSISYFAFITLKFCYLKDQLRFAPDLAALNALVETRITSPDVDFLRDTEDFLLLNDWISSPDLTPQTKRDVLNRIFGAEVFGQAATQELENWAGFVDWSGLSVYHLLAKKELRPVYSWG</sequence>
<keyword evidence="3" id="KW-1185">Reference proteome</keyword>
<organism evidence="2 3">
    <name type="scientific">Sphingomonas alpina</name>
    <dbReference type="NCBI Taxonomy" id="653931"/>
    <lineage>
        <taxon>Bacteria</taxon>
        <taxon>Pseudomonadati</taxon>
        <taxon>Pseudomonadota</taxon>
        <taxon>Alphaproteobacteria</taxon>
        <taxon>Sphingomonadales</taxon>
        <taxon>Sphingomonadaceae</taxon>
        <taxon>Sphingomonas</taxon>
    </lineage>
</organism>
<keyword evidence="2" id="KW-0695">RNA-directed DNA polymerase</keyword>
<dbReference type="EMBL" id="CP061038">
    <property type="protein sequence ID" value="QNQ08624.1"/>
    <property type="molecule type" value="Genomic_DNA"/>
</dbReference>
<dbReference type="InterPro" id="IPR000477">
    <property type="entry name" value="RT_dom"/>
</dbReference>
<dbReference type="KEGG" id="spap:H3Z74_18015"/>
<reference evidence="2 3" key="1">
    <citation type="submission" date="2020-09" db="EMBL/GenBank/DDBJ databases">
        <title>Sphingomonas sp., a new species isolated from pork steak.</title>
        <authorList>
            <person name="Heidler von Heilborn D."/>
        </authorList>
    </citation>
    <scope>NUCLEOTIDE SEQUENCE [LARGE SCALE GENOMIC DNA]</scope>
    <source>
        <strain evidence="3">S8-3T</strain>
    </source>
</reference>
<evidence type="ECO:0000313" key="2">
    <source>
        <dbReference type="EMBL" id="QNQ08624.1"/>
    </source>
</evidence>